<reference evidence="2 3" key="1">
    <citation type="submission" date="2017-11" db="EMBL/GenBank/DDBJ databases">
        <title>De novo assembly and phasing of dikaryotic genomes from two isolates of Puccinia coronata f. sp. avenae, the causal agent of oat crown rust.</title>
        <authorList>
            <person name="Miller M.E."/>
            <person name="Zhang Y."/>
            <person name="Omidvar V."/>
            <person name="Sperschneider J."/>
            <person name="Schwessinger B."/>
            <person name="Raley C."/>
            <person name="Palmer J.M."/>
            <person name="Garnica D."/>
            <person name="Upadhyaya N."/>
            <person name="Rathjen J."/>
            <person name="Taylor J.M."/>
            <person name="Park R.F."/>
            <person name="Dodds P.N."/>
            <person name="Hirsch C.D."/>
            <person name="Kianian S.F."/>
            <person name="Figueroa M."/>
        </authorList>
    </citation>
    <scope>NUCLEOTIDE SEQUENCE [LARGE SCALE GENOMIC DNA]</scope>
    <source>
        <strain evidence="2">12SD80</strain>
    </source>
</reference>
<feature type="region of interest" description="Disordered" evidence="1">
    <location>
        <begin position="124"/>
        <end position="168"/>
    </location>
</feature>
<feature type="region of interest" description="Disordered" evidence="1">
    <location>
        <begin position="380"/>
        <end position="400"/>
    </location>
</feature>
<sequence length="551" mass="60758">MPHAGDTELPWVMVTARPSGPWGGDPRLESSDRGLCYAAFVYIARSPEGRSGEETAGPWRDCGGELGPAGHSSRKVLDQKLDYSRFLRKSRLMENRSVTAPSAAAPTRDELTAAEALLEQKRRAAADYQEGRRNQAGTGTQMAGTGTTTPASGGTPAQGQQKDNEPNRLSDIIGLLGDTIDHRSFTPTTGMTIGDRRKPRDRDEPELTHGVFLIPILVVGGDRRSDRPATSSEEPLRGGAEPSDATKDQSFLLRAARQATERGAHQEANALLRSLAALFPERTQTVADNPERRYEEAPTKETARPEQANPIIAGQPSQTVETAVENPIQREGAVSFIVGEIPTHSYHGLPAFYDKNVKALKGSIPLTIFDPLWQQQAAAHHTERRNVKRTSTDERRYTGLPAPGEWSQSYAQWSRNYQSFVAALRDLYQMPTISGWFQTHREKVDNLMRRRGFCAGFRYDLARDKIEDLRSLPKQRRPTATPDRKVRTPRGEEVVDGGNHTLKEEGETRIGNEAAETEHGTATTVMTEETTATTETGNEVCKTIVTNQPIA</sequence>
<organism evidence="2 3">
    <name type="scientific">Puccinia coronata f. sp. avenae</name>
    <dbReference type="NCBI Taxonomy" id="200324"/>
    <lineage>
        <taxon>Eukaryota</taxon>
        <taxon>Fungi</taxon>
        <taxon>Dikarya</taxon>
        <taxon>Basidiomycota</taxon>
        <taxon>Pucciniomycotina</taxon>
        <taxon>Pucciniomycetes</taxon>
        <taxon>Pucciniales</taxon>
        <taxon>Pucciniaceae</taxon>
        <taxon>Puccinia</taxon>
    </lineage>
</organism>
<feature type="region of interest" description="Disordered" evidence="1">
    <location>
        <begin position="471"/>
        <end position="500"/>
    </location>
</feature>
<feature type="compositionally biased region" description="Basic and acidic residues" evidence="1">
    <location>
        <begin position="482"/>
        <end position="493"/>
    </location>
</feature>
<evidence type="ECO:0000256" key="1">
    <source>
        <dbReference type="SAM" id="MobiDB-lite"/>
    </source>
</evidence>
<name>A0A2N5SAL0_9BASI</name>
<proteinExistence type="predicted"/>
<accession>A0A2N5SAL0</accession>
<feature type="compositionally biased region" description="Basic and acidic residues" evidence="1">
    <location>
        <begin position="289"/>
        <end position="304"/>
    </location>
</feature>
<feature type="compositionally biased region" description="Basic and acidic residues" evidence="1">
    <location>
        <begin position="194"/>
        <end position="207"/>
    </location>
</feature>
<evidence type="ECO:0000313" key="2">
    <source>
        <dbReference type="EMBL" id="PLW10245.1"/>
    </source>
</evidence>
<comment type="caution">
    <text evidence="2">The sequence shown here is derived from an EMBL/GenBank/DDBJ whole genome shotgun (WGS) entry which is preliminary data.</text>
</comment>
<gene>
    <name evidence="2" type="ORF">PCASD_22920</name>
</gene>
<feature type="region of interest" description="Disordered" evidence="1">
    <location>
        <begin position="180"/>
        <end position="207"/>
    </location>
</feature>
<evidence type="ECO:0000313" key="3">
    <source>
        <dbReference type="Proteomes" id="UP000235392"/>
    </source>
</evidence>
<dbReference type="EMBL" id="PGCI01000971">
    <property type="protein sequence ID" value="PLW10245.1"/>
    <property type="molecule type" value="Genomic_DNA"/>
</dbReference>
<feature type="region of interest" description="Disordered" evidence="1">
    <location>
        <begin position="222"/>
        <end position="248"/>
    </location>
</feature>
<feature type="compositionally biased region" description="Basic and acidic residues" evidence="1">
    <location>
        <begin position="124"/>
        <end position="133"/>
    </location>
</feature>
<feature type="compositionally biased region" description="Basic and acidic residues" evidence="1">
    <location>
        <begin position="380"/>
        <end position="397"/>
    </location>
</feature>
<feature type="compositionally biased region" description="Low complexity" evidence="1">
    <location>
        <begin position="135"/>
        <end position="159"/>
    </location>
</feature>
<dbReference type="Proteomes" id="UP000235392">
    <property type="component" value="Unassembled WGS sequence"/>
</dbReference>
<protein>
    <submittedName>
        <fullName evidence="2">Uncharacterized protein</fullName>
    </submittedName>
</protein>
<feature type="region of interest" description="Disordered" evidence="1">
    <location>
        <begin position="282"/>
        <end position="305"/>
    </location>
</feature>
<dbReference type="AlphaFoldDB" id="A0A2N5SAL0"/>